<dbReference type="Proteomes" id="UP000223709">
    <property type="component" value="Chromosome"/>
</dbReference>
<dbReference type="EMBL" id="CP023819">
    <property type="protein sequence ID" value="ATL89365.1"/>
    <property type="molecule type" value="Genomic_DNA"/>
</dbReference>
<protein>
    <submittedName>
        <fullName evidence="2">Plasmid stabilization protein</fullName>
    </submittedName>
</protein>
<dbReference type="SUPFAM" id="SSF143011">
    <property type="entry name" value="RelE-like"/>
    <property type="match status" value="1"/>
</dbReference>
<dbReference type="AlphaFoldDB" id="A0A291T8C4"/>
<gene>
    <name evidence="2" type="ORF">CRH10_03080</name>
</gene>
<proteinExistence type="predicted"/>
<dbReference type="InterPro" id="IPR007712">
    <property type="entry name" value="RelE/ParE_toxin"/>
</dbReference>
<sequence length="103" mass="11925">MAYKLVETALAQADLDAILSYLALSLENPTAATAFANEVEKCYAALEQLPYLYEQCRDPRLSSKGYRKAVIKHYLLIYRVDEAQKTVYLLRFFYGRQNYETLL</sequence>
<dbReference type="RefSeq" id="WP_098922769.1">
    <property type="nucleotide sequence ID" value="NZ_CP023819.1"/>
</dbReference>
<dbReference type="Gene3D" id="3.30.2310.20">
    <property type="entry name" value="RelE-like"/>
    <property type="match status" value="1"/>
</dbReference>
<accession>A0A291T8C4</accession>
<name>A0A291T8C4_9FIRM</name>
<evidence type="ECO:0000313" key="3">
    <source>
        <dbReference type="Proteomes" id="UP000223709"/>
    </source>
</evidence>
<evidence type="ECO:0000256" key="1">
    <source>
        <dbReference type="ARBA" id="ARBA00022649"/>
    </source>
</evidence>
<organism evidence="2 3">
    <name type="scientific">Faecalibacterium prausnitzii</name>
    <dbReference type="NCBI Taxonomy" id="853"/>
    <lineage>
        <taxon>Bacteria</taxon>
        <taxon>Bacillati</taxon>
        <taxon>Bacillota</taxon>
        <taxon>Clostridia</taxon>
        <taxon>Eubacteriales</taxon>
        <taxon>Oscillospiraceae</taxon>
        <taxon>Faecalibacterium</taxon>
    </lineage>
</organism>
<dbReference type="InterPro" id="IPR035093">
    <property type="entry name" value="RelE/ParE_toxin_dom_sf"/>
</dbReference>
<keyword evidence="1" id="KW-1277">Toxin-antitoxin system</keyword>
<reference evidence="2 3" key="1">
    <citation type="submission" date="2017-10" db="EMBL/GenBank/DDBJ databases">
        <title>Complete Genome Sequence of Faecalibacterium prausnitzii isolated from the gut of healthy adult Indian.</title>
        <authorList>
            <person name="Bag S."/>
            <person name="Ghosh T.S."/>
            <person name="Das B."/>
        </authorList>
    </citation>
    <scope>NUCLEOTIDE SEQUENCE [LARGE SCALE GENOMIC DNA]</scope>
    <source>
        <strain evidence="2 3">Indica</strain>
    </source>
</reference>
<evidence type="ECO:0000313" key="2">
    <source>
        <dbReference type="EMBL" id="ATL89365.1"/>
    </source>
</evidence>
<dbReference type="Pfam" id="PF05016">
    <property type="entry name" value="ParE_toxin"/>
    <property type="match status" value="1"/>
</dbReference>